<gene>
    <name evidence="1" type="ORF">RUMCAL_00931</name>
</gene>
<dbReference type="HOGENOM" id="CLU_1502420_0_0_9"/>
<proteinExistence type="predicted"/>
<keyword evidence="2" id="KW-1185">Reference proteome</keyword>
<name>U2M4P4_9FIRM</name>
<dbReference type="PATRIC" id="fig|411473.3.peg.762"/>
<dbReference type="STRING" id="411473.RUMCAL_00931"/>
<dbReference type="AlphaFoldDB" id="U2M4P4"/>
<evidence type="ECO:0000313" key="2">
    <source>
        <dbReference type="Proteomes" id="UP000016662"/>
    </source>
</evidence>
<dbReference type="RefSeq" id="WP_021682394.1">
    <property type="nucleotide sequence ID" value="NZ_KI260415.1"/>
</dbReference>
<dbReference type="Proteomes" id="UP000016662">
    <property type="component" value="Unassembled WGS sequence"/>
</dbReference>
<dbReference type="EMBL" id="AWVF01000108">
    <property type="protein sequence ID" value="ERJ96714.1"/>
    <property type="molecule type" value="Genomic_DNA"/>
</dbReference>
<reference evidence="1 2" key="1">
    <citation type="submission" date="2013-07" db="EMBL/GenBank/DDBJ databases">
        <authorList>
            <person name="Weinstock G."/>
            <person name="Sodergren E."/>
            <person name="Wylie T."/>
            <person name="Fulton L."/>
            <person name="Fulton R."/>
            <person name="Fronick C."/>
            <person name="O'Laughlin M."/>
            <person name="Godfrey J."/>
            <person name="Miner T."/>
            <person name="Herter B."/>
            <person name="Appelbaum E."/>
            <person name="Cordes M."/>
            <person name="Lek S."/>
            <person name="Wollam A."/>
            <person name="Pepin K.H."/>
            <person name="Palsikar V.B."/>
            <person name="Mitreva M."/>
            <person name="Wilson R.K."/>
        </authorList>
    </citation>
    <scope>NUCLEOTIDE SEQUENCE [LARGE SCALE GENOMIC DNA]</scope>
    <source>
        <strain evidence="1 2">ATCC 27760</strain>
    </source>
</reference>
<sequence length="179" mass="21198">MKRSDFPDTNDEEHKSSRFLPCALRFLYIDDDTLRRLQSLELTSYEGFPLHLDCCTVHGDRAKQVYWINVRLEDWEQNQKFRNALAEEYGRMVVPHIRNPQIREYVLVMNEKPVYIFLQYSGWADGCSVNILKVISDHTAKNEIEYLKQVISKCAMLQFSGGPEYWYRDDYAVFIPSQK</sequence>
<accession>U2M4P4</accession>
<comment type="caution">
    <text evidence="1">The sequence shown here is derived from an EMBL/GenBank/DDBJ whole genome shotgun (WGS) entry which is preliminary data.</text>
</comment>
<organism evidence="1 2">
    <name type="scientific">Ruminococcus callidus ATCC 27760</name>
    <dbReference type="NCBI Taxonomy" id="411473"/>
    <lineage>
        <taxon>Bacteria</taxon>
        <taxon>Bacillati</taxon>
        <taxon>Bacillota</taxon>
        <taxon>Clostridia</taxon>
        <taxon>Eubacteriales</taxon>
        <taxon>Oscillospiraceae</taxon>
        <taxon>Ruminococcus</taxon>
    </lineage>
</organism>
<evidence type="ECO:0000313" key="1">
    <source>
        <dbReference type="EMBL" id="ERJ96714.1"/>
    </source>
</evidence>
<protein>
    <submittedName>
        <fullName evidence="1">Uncharacterized protein</fullName>
    </submittedName>
</protein>